<evidence type="ECO:0000313" key="3">
    <source>
        <dbReference type="Proteomes" id="UP000037035"/>
    </source>
</evidence>
<evidence type="ECO:0000256" key="1">
    <source>
        <dbReference type="SAM" id="Phobius"/>
    </source>
</evidence>
<organism evidence="2 3">
    <name type="scientific">Puccinia sorghi</name>
    <dbReference type="NCBI Taxonomy" id="27349"/>
    <lineage>
        <taxon>Eukaryota</taxon>
        <taxon>Fungi</taxon>
        <taxon>Dikarya</taxon>
        <taxon>Basidiomycota</taxon>
        <taxon>Pucciniomycotina</taxon>
        <taxon>Pucciniomycetes</taxon>
        <taxon>Pucciniales</taxon>
        <taxon>Pucciniaceae</taxon>
        <taxon>Puccinia</taxon>
    </lineage>
</organism>
<dbReference type="AlphaFoldDB" id="A0A0L6UGJ9"/>
<gene>
    <name evidence="2" type="ORF">VP01_6241g1</name>
</gene>
<accession>A0A0L6UGJ9</accession>
<feature type="transmembrane region" description="Helical" evidence="1">
    <location>
        <begin position="43"/>
        <end position="67"/>
    </location>
</feature>
<sequence>MSLSVNMAEAIPTLNSMALSFNVYPFILNYVQNRRVEIYSPRLLAYDLTLIIVHGILLIQATLTLVLKITHCSKSGKLWLWRKQYLLDKTIPYLIPNGQFIIKPLQILRCIFFELLTMEALERQIGQKNEKMNILRILSAMLAIFPAKIVILTPWSRHFGQAVFLAKQLDPQYWPHMALNRHHWFLATSQAMKRCFLTCTWLPKNTFL</sequence>
<reference evidence="2 3" key="1">
    <citation type="submission" date="2015-08" db="EMBL/GenBank/DDBJ databases">
        <title>Next Generation Sequencing and Analysis of the Genome of Puccinia sorghi L Schw, the Causal Agent of Maize Common Rust.</title>
        <authorList>
            <person name="Rochi L."/>
            <person name="Burguener G."/>
            <person name="Darino M."/>
            <person name="Turjanski A."/>
            <person name="Kreff E."/>
            <person name="Dieguez M.J."/>
            <person name="Sacco F."/>
        </authorList>
    </citation>
    <scope>NUCLEOTIDE SEQUENCE [LARGE SCALE GENOMIC DNA]</scope>
    <source>
        <strain evidence="2 3">RO10H11247</strain>
    </source>
</reference>
<dbReference type="Proteomes" id="UP000037035">
    <property type="component" value="Unassembled WGS sequence"/>
</dbReference>
<keyword evidence="1" id="KW-0812">Transmembrane</keyword>
<feature type="transmembrane region" description="Helical" evidence="1">
    <location>
        <begin position="12"/>
        <end position="31"/>
    </location>
</feature>
<dbReference type="VEuPathDB" id="FungiDB:VP01_6241g1"/>
<protein>
    <submittedName>
        <fullName evidence="2">Uncharacterized protein</fullName>
    </submittedName>
</protein>
<proteinExistence type="predicted"/>
<evidence type="ECO:0000313" key="2">
    <source>
        <dbReference type="EMBL" id="KNZ47663.1"/>
    </source>
</evidence>
<name>A0A0L6UGJ9_9BASI</name>
<keyword evidence="3" id="KW-1185">Reference proteome</keyword>
<keyword evidence="1" id="KW-1133">Transmembrane helix</keyword>
<feature type="transmembrane region" description="Helical" evidence="1">
    <location>
        <begin position="133"/>
        <end position="155"/>
    </location>
</feature>
<keyword evidence="1" id="KW-0472">Membrane</keyword>
<comment type="caution">
    <text evidence="2">The sequence shown here is derived from an EMBL/GenBank/DDBJ whole genome shotgun (WGS) entry which is preliminary data.</text>
</comment>
<dbReference type="EMBL" id="LAVV01011543">
    <property type="protein sequence ID" value="KNZ47663.1"/>
    <property type="molecule type" value="Genomic_DNA"/>
</dbReference>